<accession>A0A1B2EZH9</accession>
<dbReference type="AlphaFoldDB" id="A0A1B2EZH9"/>
<feature type="transmembrane region" description="Helical" evidence="1">
    <location>
        <begin position="12"/>
        <end position="31"/>
    </location>
</feature>
<protein>
    <recommendedName>
        <fullName evidence="2">Chlorhexidine efflux transporter domain-containing protein</fullName>
    </recommendedName>
</protein>
<keyword evidence="1" id="KW-0472">Membrane</keyword>
<dbReference type="InterPro" id="IPR058208">
    <property type="entry name" value="PACE"/>
</dbReference>
<feature type="transmembrane region" description="Helical" evidence="1">
    <location>
        <begin position="78"/>
        <end position="100"/>
    </location>
</feature>
<feature type="transmembrane region" description="Helical" evidence="1">
    <location>
        <begin position="37"/>
        <end position="58"/>
    </location>
</feature>
<geneLocation type="plasmid" evidence="3">
    <name>unnamed4</name>
</geneLocation>
<evidence type="ECO:0000313" key="3">
    <source>
        <dbReference type="EMBL" id="ANY85354.1"/>
    </source>
</evidence>
<dbReference type="OrthoDB" id="1631120at2"/>
<dbReference type="InterPro" id="IPR007896">
    <property type="entry name" value="BTP_bacteria"/>
</dbReference>
<dbReference type="Pfam" id="PF05232">
    <property type="entry name" value="BTP"/>
    <property type="match status" value="2"/>
</dbReference>
<name>A0A1B2EZH9_9HYPH</name>
<keyword evidence="1" id="KW-1133">Transmembrane helix</keyword>
<dbReference type="KEGG" id="moc:BB934_43235"/>
<evidence type="ECO:0000259" key="2">
    <source>
        <dbReference type="Pfam" id="PF05232"/>
    </source>
</evidence>
<evidence type="ECO:0000256" key="1">
    <source>
        <dbReference type="SAM" id="Phobius"/>
    </source>
</evidence>
<sequence length="149" mass="16257">MRSSWDRLRHAISFELGGLALISPLGGWAFGLPVADVGVVGVACAIIATVWTYIYNLAFDAALQRVTGGTQKSVSLRVFHAVVFELALLALLMPVIAWYLEVGLLHALGMDVAFAGAYMVYAFLFNWAYDRIFPLPAWHEPSQSGQVAL</sequence>
<keyword evidence="1" id="KW-0812">Transmembrane</keyword>
<proteinExistence type="predicted"/>
<dbReference type="RefSeq" id="WP_099516135.1">
    <property type="nucleotide sequence ID" value="NZ_CP016620.1"/>
</dbReference>
<feature type="domain" description="Chlorhexidine efflux transporter" evidence="2">
    <location>
        <begin position="72"/>
        <end position="134"/>
    </location>
</feature>
<keyword evidence="3" id="KW-0614">Plasmid</keyword>
<gene>
    <name evidence="3" type="ORF">BB934_43235</name>
</gene>
<dbReference type="EMBL" id="CP016620">
    <property type="protein sequence ID" value="ANY85354.1"/>
    <property type="molecule type" value="Genomic_DNA"/>
</dbReference>
<organism evidence="3">
    <name type="scientific">Microvirga ossetica</name>
    <dbReference type="NCBI Taxonomy" id="1882682"/>
    <lineage>
        <taxon>Bacteria</taxon>
        <taxon>Pseudomonadati</taxon>
        <taxon>Pseudomonadota</taxon>
        <taxon>Alphaproteobacteria</taxon>
        <taxon>Hyphomicrobiales</taxon>
        <taxon>Methylobacteriaceae</taxon>
        <taxon>Microvirga</taxon>
    </lineage>
</organism>
<dbReference type="NCBIfam" id="NF033664">
    <property type="entry name" value="PACE_transport"/>
    <property type="match status" value="1"/>
</dbReference>
<feature type="domain" description="Chlorhexidine efflux transporter" evidence="2">
    <location>
        <begin position="2"/>
        <end position="65"/>
    </location>
</feature>
<feature type="transmembrane region" description="Helical" evidence="1">
    <location>
        <begin position="112"/>
        <end position="129"/>
    </location>
</feature>
<reference evidence="3" key="1">
    <citation type="submission" date="2016-07" db="EMBL/GenBank/DDBJ databases">
        <title>Microvirga ossetica sp. nov. a new species of rhizobia isolated from root nodules of the legume species Vicia alpestris Steven originated from North Ossetia region in the Caucasus.</title>
        <authorList>
            <person name="Safronova V.I."/>
            <person name="Kuznetsova I.G."/>
            <person name="Sazanova A.L."/>
            <person name="Belimov A."/>
            <person name="Andronov E."/>
            <person name="Osledkin Y.S."/>
            <person name="Onishchuk O.P."/>
            <person name="Kurchak O.N."/>
            <person name="Shaposhnikov A.I."/>
            <person name="Willems A."/>
            <person name="Tikhonovich I.A."/>
        </authorList>
    </citation>
    <scope>NUCLEOTIDE SEQUENCE [LARGE SCALE GENOMIC DNA]</scope>
    <source>
        <strain evidence="3">V5/3M</strain>
        <plasmid evidence="3">unnamed4</plasmid>
    </source>
</reference>